<dbReference type="EMBL" id="MH777285">
    <property type="protein sequence ID" value="AYA94163.1"/>
    <property type="molecule type" value="Genomic_DNA"/>
</dbReference>
<protein>
    <submittedName>
        <fullName evidence="2">E4 protein</fullName>
    </submittedName>
</protein>
<accession>A0A385PM55</accession>
<proteinExistence type="predicted"/>
<feature type="compositionally biased region" description="Basic and acidic residues" evidence="1">
    <location>
        <begin position="85"/>
        <end position="98"/>
    </location>
</feature>
<evidence type="ECO:0000313" key="2">
    <source>
        <dbReference type="EMBL" id="AYA94163.1"/>
    </source>
</evidence>
<feature type="region of interest" description="Disordered" evidence="1">
    <location>
        <begin position="33"/>
        <end position="98"/>
    </location>
</feature>
<sequence>MPQLMVLLDYGQCIIKMKLFLILLLLAHHKSPSPDFLKGPPRDTLPLPRTPFPQRKPLDEKKAKRDALAQPPTGGRYDYDDDDPNKENRHPGESDEDCRHTIVQYLLDKWAADIISYQEQVLRDLSDLQKKLGIPQ</sequence>
<evidence type="ECO:0000256" key="1">
    <source>
        <dbReference type="SAM" id="MobiDB-lite"/>
    </source>
</evidence>
<reference evidence="2" key="1">
    <citation type="journal article" date="2018" name="Nat. Med.">
        <title>Expanded skin virome in DOCK8-deficient patients.</title>
        <authorList>
            <consortium name="NISC Comparative Sequencing Program"/>
            <person name="Tirosh O."/>
            <person name="Conlan S."/>
            <person name="Deming C."/>
            <person name="Lee-Lin S.Q."/>
            <person name="Huang X."/>
            <person name="Su H.C."/>
            <person name="Freeman A.F."/>
            <person name="Segre J.A."/>
            <person name="Kong H.H."/>
        </authorList>
    </citation>
    <scope>NUCLEOTIDE SEQUENCE</scope>
    <source>
        <strain evidence="2">HPV-mSK_143</strain>
    </source>
</reference>
<feature type="compositionally biased region" description="Basic and acidic residues" evidence="1">
    <location>
        <begin position="56"/>
        <end position="67"/>
    </location>
</feature>
<name>A0A385PM55_9PAPI</name>
<organism evidence="2">
    <name type="scientific">Human papillomavirus</name>
    <dbReference type="NCBI Taxonomy" id="10566"/>
    <lineage>
        <taxon>Viruses</taxon>
        <taxon>Monodnaviria</taxon>
        <taxon>Shotokuvirae</taxon>
        <taxon>Cossaviricota</taxon>
        <taxon>Papovaviricetes</taxon>
        <taxon>Zurhausenvirales</taxon>
        <taxon>Papillomaviridae</taxon>
    </lineage>
</organism>